<dbReference type="OrthoDB" id="548799at2759"/>
<keyword evidence="3" id="KW-1185">Reference proteome</keyword>
<evidence type="ECO:0000256" key="1">
    <source>
        <dbReference type="SAM" id="MobiDB-lite"/>
    </source>
</evidence>
<dbReference type="Proteomes" id="UP000708208">
    <property type="component" value="Unassembled WGS sequence"/>
</dbReference>
<dbReference type="GO" id="GO:0032273">
    <property type="term" value="P:positive regulation of protein polymerization"/>
    <property type="evidence" value="ECO:0007669"/>
    <property type="project" value="TreeGrafter"/>
</dbReference>
<protein>
    <submittedName>
        <fullName evidence="2">Uncharacterized protein</fullName>
    </submittedName>
</protein>
<dbReference type="PANTHER" id="PTHR12932:SF9">
    <property type="entry name" value="TUBULIN POLYMERIZATION-PROMOTING PROTEIN HOMOLOG"/>
    <property type="match status" value="1"/>
</dbReference>
<comment type="caution">
    <text evidence="2">The sequence shown here is derived from an EMBL/GenBank/DDBJ whole genome shotgun (WGS) entry which is preliminary data.</text>
</comment>
<feature type="compositionally biased region" description="Basic and acidic residues" evidence="1">
    <location>
        <begin position="90"/>
        <end position="112"/>
    </location>
</feature>
<name>A0A8J2Q687_9HEXA</name>
<accession>A0A8J2Q687</accession>
<organism evidence="2 3">
    <name type="scientific">Allacma fusca</name>
    <dbReference type="NCBI Taxonomy" id="39272"/>
    <lineage>
        <taxon>Eukaryota</taxon>
        <taxon>Metazoa</taxon>
        <taxon>Ecdysozoa</taxon>
        <taxon>Arthropoda</taxon>
        <taxon>Hexapoda</taxon>
        <taxon>Collembola</taxon>
        <taxon>Symphypleona</taxon>
        <taxon>Sminthuridae</taxon>
        <taxon>Allacma</taxon>
    </lineage>
</organism>
<dbReference type="GO" id="GO:0001578">
    <property type="term" value="P:microtubule bundle formation"/>
    <property type="evidence" value="ECO:0007669"/>
    <property type="project" value="TreeGrafter"/>
</dbReference>
<proteinExistence type="predicted"/>
<reference evidence="2" key="1">
    <citation type="submission" date="2021-06" db="EMBL/GenBank/DDBJ databases">
        <authorList>
            <person name="Hodson N. C."/>
            <person name="Mongue J. A."/>
            <person name="Jaron S. K."/>
        </authorList>
    </citation>
    <scope>NUCLEOTIDE SEQUENCE</scope>
</reference>
<dbReference type="GO" id="GO:0015631">
    <property type="term" value="F:tubulin binding"/>
    <property type="evidence" value="ECO:0007669"/>
    <property type="project" value="InterPro"/>
</dbReference>
<dbReference type="PANTHER" id="PTHR12932">
    <property type="entry name" value="P25 ALPHA-RELATED"/>
    <property type="match status" value="1"/>
</dbReference>
<dbReference type="GO" id="GO:0005874">
    <property type="term" value="C:microtubule"/>
    <property type="evidence" value="ECO:0007669"/>
    <property type="project" value="TreeGrafter"/>
</dbReference>
<dbReference type="EMBL" id="CAJVCH010570884">
    <property type="protein sequence ID" value="CAG7836116.1"/>
    <property type="molecule type" value="Genomic_DNA"/>
</dbReference>
<dbReference type="Pfam" id="PF05517">
    <property type="entry name" value="p25-alpha"/>
    <property type="match status" value="1"/>
</dbReference>
<gene>
    <name evidence="2" type="ORF">AFUS01_LOCUS45396</name>
</gene>
<sequence>MKQAHVIDGKKITTTDTSIHFKKQFKTAKKINFDDFKKYIEDFAAAKKIEPKELEDKLINCGRPGLSSATKATHVGVVDRLTDTSKYTGSHKERFDSTGKGRGIEGRRDVKDTSGYTSSFKTKLGDKSEGSKSPSPVPPPK</sequence>
<feature type="region of interest" description="Disordered" evidence="1">
    <location>
        <begin position="86"/>
        <end position="141"/>
    </location>
</feature>
<dbReference type="InterPro" id="IPR008907">
    <property type="entry name" value="TPP/p25"/>
</dbReference>
<evidence type="ECO:0000313" key="2">
    <source>
        <dbReference type="EMBL" id="CAG7836116.1"/>
    </source>
</evidence>
<dbReference type="AlphaFoldDB" id="A0A8J2Q687"/>
<dbReference type="GO" id="GO:0046785">
    <property type="term" value="P:microtubule polymerization"/>
    <property type="evidence" value="ECO:0007669"/>
    <property type="project" value="InterPro"/>
</dbReference>
<evidence type="ECO:0000313" key="3">
    <source>
        <dbReference type="Proteomes" id="UP000708208"/>
    </source>
</evidence>